<accession>A0ABQ9VKD0</accession>
<keyword evidence="2" id="KW-0963">Cytoplasm</keyword>
<sequence length="103" mass="11350">MPSTPGPHTVSALFLSECPVSLTLAFSVQEKLLTEREVAALRSQLEEGREVLSHLQAQRVELQAQVCSRLPLPSMAAQDLILGPWSSHPNSHPQHTPHKLTVR</sequence>
<keyword evidence="4" id="KW-0206">Cytoskeleton</keyword>
<evidence type="ECO:0000313" key="7">
    <source>
        <dbReference type="EMBL" id="KAK2109560.1"/>
    </source>
</evidence>
<proteinExistence type="predicted"/>
<feature type="coiled-coil region" evidence="5">
    <location>
        <begin position="38"/>
        <end position="65"/>
    </location>
</feature>
<evidence type="ECO:0000256" key="3">
    <source>
        <dbReference type="ARBA" id="ARBA00022553"/>
    </source>
</evidence>
<evidence type="ECO:0000256" key="6">
    <source>
        <dbReference type="SAM" id="MobiDB-lite"/>
    </source>
</evidence>
<evidence type="ECO:0000256" key="4">
    <source>
        <dbReference type="ARBA" id="ARBA00023212"/>
    </source>
</evidence>
<dbReference type="EMBL" id="JASSZA010000005">
    <property type="protein sequence ID" value="KAK2109560.1"/>
    <property type="molecule type" value="Genomic_DNA"/>
</dbReference>
<feature type="region of interest" description="Disordered" evidence="6">
    <location>
        <begin position="83"/>
        <end position="103"/>
    </location>
</feature>
<protein>
    <submittedName>
        <fullName evidence="7">Uncharacterized protein</fullName>
    </submittedName>
</protein>
<dbReference type="Proteomes" id="UP001266305">
    <property type="component" value="Unassembled WGS sequence"/>
</dbReference>
<keyword evidence="8" id="KW-1185">Reference proteome</keyword>
<evidence type="ECO:0000256" key="5">
    <source>
        <dbReference type="SAM" id="Coils"/>
    </source>
</evidence>
<gene>
    <name evidence="7" type="ORF">P7K49_009306</name>
</gene>
<evidence type="ECO:0000256" key="2">
    <source>
        <dbReference type="ARBA" id="ARBA00022490"/>
    </source>
</evidence>
<name>A0ABQ9VKD0_SAGOE</name>
<keyword evidence="5" id="KW-0175">Coiled coil</keyword>
<dbReference type="InterPro" id="IPR042358">
    <property type="entry name" value="BFSP1"/>
</dbReference>
<comment type="subcellular location">
    <subcellularLocation>
        <location evidence="1">Cytoplasm</location>
        <location evidence="1">Cytoskeleton</location>
    </subcellularLocation>
</comment>
<comment type="caution">
    <text evidence="7">The sequence shown here is derived from an EMBL/GenBank/DDBJ whole genome shotgun (WGS) entry which is preliminary data.</text>
</comment>
<dbReference type="PANTHER" id="PTHR14069">
    <property type="entry name" value="FILENSIN"/>
    <property type="match status" value="1"/>
</dbReference>
<keyword evidence="3" id="KW-0597">Phosphoprotein</keyword>
<evidence type="ECO:0000313" key="8">
    <source>
        <dbReference type="Proteomes" id="UP001266305"/>
    </source>
</evidence>
<dbReference type="PANTHER" id="PTHR14069:SF0">
    <property type="entry name" value="FILENSIN"/>
    <property type="match status" value="1"/>
</dbReference>
<reference evidence="7 8" key="1">
    <citation type="submission" date="2023-05" db="EMBL/GenBank/DDBJ databases">
        <title>B98-5 Cell Line De Novo Hybrid Assembly: An Optical Mapping Approach.</title>
        <authorList>
            <person name="Kananen K."/>
            <person name="Auerbach J.A."/>
            <person name="Kautto E."/>
            <person name="Blachly J.S."/>
        </authorList>
    </citation>
    <scope>NUCLEOTIDE SEQUENCE [LARGE SCALE GENOMIC DNA]</scope>
    <source>
        <strain evidence="7">B95-8</strain>
        <tissue evidence="7">Cell line</tissue>
    </source>
</reference>
<evidence type="ECO:0000256" key="1">
    <source>
        <dbReference type="ARBA" id="ARBA00004245"/>
    </source>
</evidence>
<organism evidence="7 8">
    <name type="scientific">Saguinus oedipus</name>
    <name type="common">Cotton-top tamarin</name>
    <name type="synonym">Oedipomidas oedipus</name>
    <dbReference type="NCBI Taxonomy" id="9490"/>
    <lineage>
        <taxon>Eukaryota</taxon>
        <taxon>Metazoa</taxon>
        <taxon>Chordata</taxon>
        <taxon>Craniata</taxon>
        <taxon>Vertebrata</taxon>
        <taxon>Euteleostomi</taxon>
        <taxon>Mammalia</taxon>
        <taxon>Eutheria</taxon>
        <taxon>Euarchontoglires</taxon>
        <taxon>Primates</taxon>
        <taxon>Haplorrhini</taxon>
        <taxon>Platyrrhini</taxon>
        <taxon>Cebidae</taxon>
        <taxon>Callitrichinae</taxon>
        <taxon>Saguinus</taxon>
    </lineage>
</organism>